<dbReference type="InterPro" id="IPR003018">
    <property type="entry name" value="GAF"/>
</dbReference>
<dbReference type="InterPro" id="IPR000700">
    <property type="entry name" value="PAS-assoc_C"/>
</dbReference>
<evidence type="ECO:0000259" key="12">
    <source>
        <dbReference type="PROSITE" id="PS50109"/>
    </source>
</evidence>
<evidence type="ECO:0000256" key="8">
    <source>
        <dbReference type="ARBA" id="ARBA00023012"/>
    </source>
</evidence>
<dbReference type="PROSITE" id="PS50109">
    <property type="entry name" value="HIS_KIN"/>
    <property type="match status" value="1"/>
</dbReference>
<dbReference type="SUPFAM" id="SSF52172">
    <property type="entry name" value="CheY-like"/>
    <property type="match status" value="1"/>
</dbReference>
<feature type="domain" description="PAS" evidence="14">
    <location>
        <begin position="701"/>
        <end position="747"/>
    </location>
</feature>
<protein>
    <recommendedName>
        <fullName evidence="10">Sensory/regulatory protein RpfC</fullName>
        <ecNumber evidence="2">2.7.13.3</ecNumber>
    </recommendedName>
</protein>
<dbReference type="OrthoDB" id="9811889at2"/>
<feature type="domain" description="PAS" evidence="14">
    <location>
        <begin position="51"/>
        <end position="103"/>
    </location>
</feature>
<keyword evidence="5" id="KW-0547">Nucleotide-binding</keyword>
<dbReference type="NCBIfam" id="TIGR00229">
    <property type="entry name" value="sensory_box"/>
    <property type="match status" value="6"/>
</dbReference>
<dbReference type="Gene3D" id="3.40.50.2300">
    <property type="match status" value="1"/>
</dbReference>
<keyword evidence="3 11" id="KW-0597">Phosphoprotein</keyword>
<feature type="domain" description="PAC" evidence="15">
    <location>
        <begin position="1058"/>
        <end position="1110"/>
    </location>
</feature>
<dbReference type="Pfam" id="PF00072">
    <property type="entry name" value="Response_reg"/>
    <property type="match status" value="1"/>
</dbReference>
<evidence type="ECO:0000256" key="11">
    <source>
        <dbReference type="PROSITE-ProRule" id="PRU00169"/>
    </source>
</evidence>
<dbReference type="InterPro" id="IPR029016">
    <property type="entry name" value="GAF-like_dom_sf"/>
</dbReference>
<dbReference type="InterPro" id="IPR005467">
    <property type="entry name" value="His_kinase_dom"/>
</dbReference>
<feature type="modified residue" description="4-aspartylphosphate" evidence="11">
    <location>
        <position position="1429"/>
    </location>
</feature>
<dbReference type="Pfam" id="PF13426">
    <property type="entry name" value="PAS_9"/>
    <property type="match status" value="1"/>
</dbReference>
<feature type="domain" description="PAS" evidence="14">
    <location>
        <begin position="985"/>
        <end position="1055"/>
    </location>
</feature>
<evidence type="ECO:0000256" key="6">
    <source>
        <dbReference type="ARBA" id="ARBA00022777"/>
    </source>
</evidence>
<dbReference type="PRINTS" id="PR00344">
    <property type="entry name" value="BCTRLSENSOR"/>
</dbReference>
<dbReference type="InterPro" id="IPR003594">
    <property type="entry name" value="HATPase_dom"/>
</dbReference>
<reference evidence="16 17" key="1">
    <citation type="submission" date="2019-03" db="EMBL/GenBank/DDBJ databases">
        <title>Flavobacterium AR-3-4 sp. nov. isolated from arctic soil.</title>
        <authorList>
            <person name="Chaudhary D.K."/>
        </authorList>
    </citation>
    <scope>NUCLEOTIDE SEQUENCE [LARGE SCALE GENOMIC DNA]</scope>
    <source>
        <strain evidence="16 17">AR-3-4</strain>
    </source>
</reference>
<evidence type="ECO:0000256" key="2">
    <source>
        <dbReference type="ARBA" id="ARBA00012438"/>
    </source>
</evidence>
<dbReference type="SMART" id="SM00387">
    <property type="entry name" value="HATPase_c"/>
    <property type="match status" value="1"/>
</dbReference>
<evidence type="ECO:0000259" key="14">
    <source>
        <dbReference type="PROSITE" id="PS50112"/>
    </source>
</evidence>
<dbReference type="SMART" id="SM00091">
    <property type="entry name" value="PAS"/>
    <property type="match status" value="6"/>
</dbReference>
<dbReference type="InterPro" id="IPR001610">
    <property type="entry name" value="PAC"/>
</dbReference>
<comment type="caution">
    <text evidence="16">The sequence shown here is derived from an EMBL/GenBank/DDBJ whole genome shotgun (WGS) entry which is preliminary data.</text>
</comment>
<dbReference type="CDD" id="cd17546">
    <property type="entry name" value="REC_hyHK_CKI1_RcsC-like"/>
    <property type="match status" value="1"/>
</dbReference>
<feature type="domain" description="Response regulatory" evidence="13">
    <location>
        <begin position="1378"/>
        <end position="1496"/>
    </location>
</feature>
<dbReference type="InterPro" id="IPR013767">
    <property type="entry name" value="PAS_fold"/>
</dbReference>
<dbReference type="SUPFAM" id="SSF47384">
    <property type="entry name" value="Homodimeric domain of signal transducing histidine kinase"/>
    <property type="match status" value="1"/>
</dbReference>
<dbReference type="EC" id="2.7.13.3" evidence="2"/>
<accession>A0A4R5C9H7</accession>
<evidence type="ECO:0000256" key="10">
    <source>
        <dbReference type="ARBA" id="ARBA00068150"/>
    </source>
</evidence>
<evidence type="ECO:0000256" key="5">
    <source>
        <dbReference type="ARBA" id="ARBA00022741"/>
    </source>
</evidence>
<dbReference type="SMART" id="SM00086">
    <property type="entry name" value="PAC"/>
    <property type="match status" value="7"/>
</dbReference>
<comment type="catalytic activity">
    <reaction evidence="1">
        <text>ATP + protein L-histidine = ADP + protein N-phospho-L-histidine.</text>
        <dbReference type="EC" id="2.7.13.3"/>
    </reaction>
</comment>
<keyword evidence="17" id="KW-1185">Reference proteome</keyword>
<dbReference type="Gene3D" id="3.30.450.40">
    <property type="match status" value="1"/>
</dbReference>
<feature type="domain" description="PAC" evidence="15">
    <location>
        <begin position="230"/>
        <end position="282"/>
    </location>
</feature>
<dbReference type="PROSITE" id="PS50112">
    <property type="entry name" value="PAS"/>
    <property type="match status" value="6"/>
</dbReference>
<dbReference type="InterPro" id="IPR035965">
    <property type="entry name" value="PAS-like_dom_sf"/>
</dbReference>
<sequence>MNSRNHKPTYEELRKLTKDQESEIFRLRNNEVALTNLDFYFKESLDLICKVGTDGFYKEINPSFIKTLGYSREEVLSIPLLNFIHPDDLYKSKKELESLSKGITSIDFENKLIKKNGEIIYIQWTTNVDVSNEIIYAIGRDVTAIKIAQAEILYSKKLLENAQEISKIGSWEYNFENHKMIWSNELYSIYDLKKEKNQDLFQEYVKRFSKSDVELFLNKIKNSKIDKKPFEVEQCAILSKNKTKWVHAIVHPVVNEKKDVVALRGTTQDITEKHQIRKLLKFKKQLDIAQKLKKVEVASNAKFKGYVENAPDGIFVADENGKFVEVNKAVSSIFGYSTDELLTLSMMELAFQESIEELEMCFNKLKKLGESRGEFKTIHKSGEIRWSRIDSVKITETRFIGFIKDITDIKNSGFLIETNEKRFRTLVKNTNEIITIIDQNMNTVFRSLGAVRITGYTHEEHQTVPTQDFVHPDFMDYVYQKHKESFENPNIPIPVLFQIKHKDGHYIWLEGVLNNKFHDKSINGIIGNLRDVTEETTAKNVITNNEKRFRALVENNEGIITVVDKNLKVLFRSPSSARVTGYTDKEFDEIPDKEYYHPDYLEYVYQIIQKAIANPGQLFPVLFRVKHKNGHYIWLEGVVNNRIHDCSVKGIIANFRDVSDRIEFNAALTKERDIFAKIAATSPGLIYSMRQNLDGSICYPYASDAIKDIYGFRFEEIENNADKIFELIHPEDVAAVKEKIANTKTNLVPLKGEYRYFHPIKGLVWHEVNSLPVVEPDGSVICHGIITDISERIEVKQKLQKANRLYFFISQINQMIVRTIDQETLFREACTIAVDLGGFKMSWIGLVDPLSKNIIPAMIAGNDQEYFNIIKTISTDENTAEGNGPIGTTIRSGNYCISNDIENDLIMRPWKEEALKSGFQSIMALPIKKFGDTIGVFVFYSKEKNFFDNEEIALLEEATGDVNFALDLFEKETLKKKVEREIFESEQRYHTLTEVSPVGIFRTDKNGNTTFVNPSWCEISGISFQEALGSGWLDAVHEDDKQRILNGWEKATTIGEKSLSEYRFIRPDGSVVWVMGQAIAEKDEKNEIIGYIGTITDITYRKVLESNLIIAKEIAETANKSKSNFLANMSHEIRTPLNGIIGFTHLLMKTNLDSNQLDYMSTINVSASLLLDIVNDVLDFSKIESGKLELYIEKIDLFKLIHQIIDLFKYQAIDKKLELILDIDKNVPQFIKADAMKIKQILVNLLSNALKFTEFGEVRLEIKEQQSLKDDVSYLKFSVLDTGKGIQLINNKKIFSSFEQEDNSTNRKFGGTGLGLAISNQLLALMDSKLELNSIYGEGSDFYFSIYVKKLQKSKVNEIVNSTIEDIKPTIDNTIVKKILIVEDNKINMLLAKTLVHKIVPNCIIQTAFDGNEAIEIFLKEQPDLILMDIQMPNKNGYEATQEIRNLKLDVITPIIAVTAGILAGEKEKCFEVGMDDYLPKPIVYSDLEKILFKWINK</sequence>
<dbReference type="CDD" id="cd16922">
    <property type="entry name" value="HATPase_EvgS-ArcB-TorS-like"/>
    <property type="match status" value="1"/>
</dbReference>
<dbReference type="SMART" id="SM00388">
    <property type="entry name" value="HisKA"/>
    <property type="match status" value="1"/>
</dbReference>
<dbReference type="Gene3D" id="3.30.565.10">
    <property type="entry name" value="Histidine kinase-like ATPase, C-terminal domain"/>
    <property type="match status" value="1"/>
</dbReference>
<dbReference type="PANTHER" id="PTHR45339:SF1">
    <property type="entry name" value="HYBRID SIGNAL TRANSDUCTION HISTIDINE KINASE J"/>
    <property type="match status" value="1"/>
</dbReference>
<evidence type="ECO:0000256" key="9">
    <source>
        <dbReference type="ARBA" id="ARBA00064003"/>
    </source>
</evidence>
<dbReference type="InterPro" id="IPR004358">
    <property type="entry name" value="Sig_transdc_His_kin-like_C"/>
</dbReference>
<feature type="domain" description="PAC" evidence="15">
    <location>
        <begin position="750"/>
        <end position="801"/>
    </location>
</feature>
<organism evidence="16 17">
    <name type="scientific">Flavobacterium cellulosilyticum</name>
    <dbReference type="NCBI Taxonomy" id="2541731"/>
    <lineage>
        <taxon>Bacteria</taxon>
        <taxon>Pseudomonadati</taxon>
        <taxon>Bacteroidota</taxon>
        <taxon>Flavobacteriia</taxon>
        <taxon>Flavobacteriales</taxon>
        <taxon>Flavobacteriaceae</taxon>
        <taxon>Flavobacterium</taxon>
    </lineage>
</organism>
<dbReference type="PROSITE" id="PS50113">
    <property type="entry name" value="PAC"/>
    <property type="match status" value="3"/>
</dbReference>
<evidence type="ECO:0000313" key="17">
    <source>
        <dbReference type="Proteomes" id="UP000295479"/>
    </source>
</evidence>
<dbReference type="InterPro" id="IPR001789">
    <property type="entry name" value="Sig_transdc_resp-reg_receiver"/>
</dbReference>
<evidence type="ECO:0000256" key="1">
    <source>
        <dbReference type="ARBA" id="ARBA00000085"/>
    </source>
</evidence>
<dbReference type="GO" id="GO:0005524">
    <property type="term" value="F:ATP binding"/>
    <property type="evidence" value="ECO:0007669"/>
    <property type="project" value="UniProtKB-KW"/>
</dbReference>
<dbReference type="InterPro" id="IPR003661">
    <property type="entry name" value="HisK_dim/P_dom"/>
</dbReference>
<feature type="domain" description="Histidine kinase" evidence="12">
    <location>
        <begin position="1128"/>
        <end position="1350"/>
    </location>
</feature>
<evidence type="ECO:0000256" key="3">
    <source>
        <dbReference type="ARBA" id="ARBA00022553"/>
    </source>
</evidence>
<dbReference type="EMBL" id="SMFK01000008">
    <property type="protein sequence ID" value="TDD95905.1"/>
    <property type="molecule type" value="Genomic_DNA"/>
</dbReference>
<dbReference type="SUPFAM" id="SSF55874">
    <property type="entry name" value="ATPase domain of HSP90 chaperone/DNA topoisomerase II/histidine kinase"/>
    <property type="match status" value="1"/>
</dbReference>
<dbReference type="Pfam" id="PF00989">
    <property type="entry name" value="PAS"/>
    <property type="match status" value="1"/>
</dbReference>
<dbReference type="InterPro" id="IPR011006">
    <property type="entry name" value="CheY-like_superfamily"/>
</dbReference>
<evidence type="ECO:0000256" key="7">
    <source>
        <dbReference type="ARBA" id="ARBA00022840"/>
    </source>
</evidence>
<dbReference type="InterPro" id="IPR000014">
    <property type="entry name" value="PAS"/>
</dbReference>
<dbReference type="Gene3D" id="3.30.450.20">
    <property type="entry name" value="PAS domain"/>
    <property type="match status" value="7"/>
</dbReference>
<dbReference type="PROSITE" id="PS50110">
    <property type="entry name" value="RESPONSE_REGULATORY"/>
    <property type="match status" value="1"/>
</dbReference>
<dbReference type="SUPFAM" id="SSF55781">
    <property type="entry name" value="GAF domain-like"/>
    <property type="match status" value="1"/>
</dbReference>
<keyword evidence="7" id="KW-0067">ATP-binding</keyword>
<dbReference type="Pfam" id="PF13185">
    <property type="entry name" value="GAF_2"/>
    <property type="match status" value="1"/>
</dbReference>
<keyword evidence="8" id="KW-0902">Two-component regulatory system</keyword>
<comment type="subunit">
    <text evidence="9">At low DSF concentrations, interacts with RpfF.</text>
</comment>
<dbReference type="FunFam" id="1.10.287.130:FF:000002">
    <property type="entry name" value="Two-component osmosensing histidine kinase"/>
    <property type="match status" value="1"/>
</dbReference>
<dbReference type="CDD" id="cd00082">
    <property type="entry name" value="HisKA"/>
    <property type="match status" value="1"/>
</dbReference>
<dbReference type="CDD" id="cd00130">
    <property type="entry name" value="PAS"/>
    <property type="match status" value="6"/>
</dbReference>
<dbReference type="PANTHER" id="PTHR45339">
    <property type="entry name" value="HYBRID SIGNAL TRANSDUCTION HISTIDINE KINASE J"/>
    <property type="match status" value="1"/>
</dbReference>
<dbReference type="Gene3D" id="1.10.287.130">
    <property type="match status" value="1"/>
</dbReference>
<dbReference type="InterPro" id="IPR036097">
    <property type="entry name" value="HisK_dim/P_sf"/>
</dbReference>
<evidence type="ECO:0000259" key="15">
    <source>
        <dbReference type="PROSITE" id="PS50113"/>
    </source>
</evidence>
<proteinExistence type="predicted"/>
<dbReference type="SMART" id="SM00448">
    <property type="entry name" value="REC"/>
    <property type="match status" value="1"/>
</dbReference>
<dbReference type="SMART" id="SM00065">
    <property type="entry name" value="GAF"/>
    <property type="match status" value="1"/>
</dbReference>
<dbReference type="SUPFAM" id="SSF55785">
    <property type="entry name" value="PYP-like sensor domain (PAS domain)"/>
    <property type="match status" value="7"/>
</dbReference>
<dbReference type="FunFam" id="3.30.565.10:FF:000010">
    <property type="entry name" value="Sensor histidine kinase RcsC"/>
    <property type="match status" value="1"/>
</dbReference>
<dbReference type="Proteomes" id="UP000295479">
    <property type="component" value="Unassembled WGS sequence"/>
</dbReference>
<name>A0A4R5C9H7_9FLAO</name>
<evidence type="ECO:0000313" key="16">
    <source>
        <dbReference type="EMBL" id="TDD95905.1"/>
    </source>
</evidence>
<keyword evidence="4" id="KW-0808">Transferase</keyword>
<evidence type="ECO:0000256" key="4">
    <source>
        <dbReference type="ARBA" id="ARBA00022679"/>
    </source>
</evidence>
<gene>
    <name evidence="16" type="ORF">E0F76_12400</name>
</gene>
<dbReference type="GO" id="GO:0000155">
    <property type="term" value="F:phosphorelay sensor kinase activity"/>
    <property type="evidence" value="ECO:0007669"/>
    <property type="project" value="InterPro"/>
</dbReference>
<dbReference type="Pfam" id="PF02518">
    <property type="entry name" value="HATPase_c"/>
    <property type="match status" value="1"/>
</dbReference>
<evidence type="ECO:0000259" key="13">
    <source>
        <dbReference type="PROSITE" id="PS50110"/>
    </source>
</evidence>
<dbReference type="Pfam" id="PF08447">
    <property type="entry name" value="PAS_3"/>
    <property type="match status" value="5"/>
</dbReference>
<feature type="domain" description="PAS" evidence="14">
    <location>
        <begin position="419"/>
        <end position="489"/>
    </location>
</feature>
<dbReference type="Pfam" id="PF00512">
    <property type="entry name" value="HisKA"/>
    <property type="match status" value="1"/>
</dbReference>
<dbReference type="InterPro" id="IPR013655">
    <property type="entry name" value="PAS_fold_3"/>
</dbReference>
<feature type="domain" description="PAS" evidence="14">
    <location>
        <begin position="299"/>
        <end position="369"/>
    </location>
</feature>
<dbReference type="RefSeq" id="WP_132006387.1">
    <property type="nucleotide sequence ID" value="NZ_SMFK01000008.1"/>
</dbReference>
<keyword evidence="6" id="KW-0418">Kinase</keyword>
<dbReference type="GO" id="GO:0006355">
    <property type="term" value="P:regulation of DNA-templated transcription"/>
    <property type="evidence" value="ECO:0007669"/>
    <property type="project" value="InterPro"/>
</dbReference>
<dbReference type="InterPro" id="IPR036890">
    <property type="entry name" value="HATPase_C_sf"/>
</dbReference>
<feature type="domain" description="PAS" evidence="14">
    <location>
        <begin position="545"/>
        <end position="615"/>
    </location>
</feature>